<evidence type="ECO:0000256" key="2">
    <source>
        <dbReference type="ARBA" id="ARBA00006742"/>
    </source>
</evidence>
<reference evidence="13 14" key="1">
    <citation type="journal article" date="2017" name="Curr. Microbiol.">
        <title>Mucilaginibacter ginsenosidivorans sp. nov., Isolated from Soil of Ginseng Field.</title>
        <authorList>
            <person name="Kim M.M."/>
            <person name="Siddiqi M.Z."/>
            <person name="Im W.T."/>
        </authorList>
    </citation>
    <scope>NUCLEOTIDE SEQUENCE [LARGE SCALE GENOMIC DNA]</scope>
    <source>
        <strain evidence="13 14">Gsoil 3017</strain>
    </source>
</reference>
<protein>
    <recommendedName>
        <fullName evidence="3">Sec translocon accessory complex subunit YajC</fullName>
    </recommendedName>
</protein>
<evidence type="ECO:0000256" key="1">
    <source>
        <dbReference type="ARBA" id="ARBA00004162"/>
    </source>
</evidence>
<dbReference type="RefSeq" id="WP_147033716.1">
    <property type="nucleotide sequence ID" value="NZ_CP042436.1"/>
</dbReference>
<keyword evidence="10 12" id="KW-0472">Membrane</keyword>
<evidence type="ECO:0000313" key="13">
    <source>
        <dbReference type="EMBL" id="QEC64883.1"/>
    </source>
</evidence>
<dbReference type="SMART" id="SM01323">
    <property type="entry name" value="YajC"/>
    <property type="match status" value="1"/>
</dbReference>
<dbReference type="GO" id="GO:0015031">
    <property type="term" value="P:protein transport"/>
    <property type="evidence" value="ECO:0007669"/>
    <property type="project" value="UniProtKB-KW"/>
</dbReference>
<dbReference type="OrthoDB" id="9800132at2"/>
<evidence type="ECO:0000256" key="7">
    <source>
        <dbReference type="ARBA" id="ARBA00022927"/>
    </source>
</evidence>
<keyword evidence="6 12" id="KW-0812">Transmembrane</keyword>
<evidence type="ECO:0000256" key="3">
    <source>
        <dbReference type="ARBA" id="ARBA00014962"/>
    </source>
</evidence>
<comment type="similarity">
    <text evidence="2">Belongs to the YajC family.</text>
</comment>
<dbReference type="GO" id="GO:0005886">
    <property type="term" value="C:plasma membrane"/>
    <property type="evidence" value="ECO:0007669"/>
    <property type="project" value="UniProtKB-SubCell"/>
</dbReference>
<evidence type="ECO:0000256" key="5">
    <source>
        <dbReference type="ARBA" id="ARBA00022475"/>
    </source>
</evidence>
<keyword evidence="9" id="KW-0811">Translocation</keyword>
<proteinExistence type="inferred from homology"/>
<keyword evidence="5" id="KW-1003">Cell membrane</keyword>
<evidence type="ECO:0000313" key="14">
    <source>
        <dbReference type="Proteomes" id="UP000321479"/>
    </source>
</evidence>
<evidence type="ECO:0000256" key="9">
    <source>
        <dbReference type="ARBA" id="ARBA00023010"/>
    </source>
</evidence>
<evidence type="ECO:0000256" key="8">
    <source>
        <dbReference type="ARBA" id="ARBA00022989"/>
    </source>
</evidence>
<organism evidence="13 14">
    <name type="scientific">Mucilaginibacter ginsenosidivorans</name>
    <dbReference type="NCBI Taxonomy" id="398053"/>
    <lineage>
        <taxon>Bacteria</taxon>
        <taxon>Pseudomonadati</taxon>
        <taxon>Bacteroidota</taxon>
        <taxon>Sphingobacteriia</taxon>
        <taxon>Sphingobacteriales</taxon>
        <taxon>Sphingobacteriaceae</taxon>
        <taxon>Mucilaginibacter</taxon>
    </lineage>
</organism>
<name>A0A5B8V234_9SPHI</name>
<feature type="transmembrane region" description="Helical" evidence="12">
    <location>
        <begin position="12"/>
        <end position="34"/>
    </location>
</feature>
<dbReference type="PANTHER" id="PTHR33909">
    <property type="entry name" value="SEC TRANSLOCON ACCESSORY COMPLEX SUBUNIT YAJC"/>
    <property type="match status" value="1"/>
</dbReference>
<feature type="compositionally biased region" description="Basic and acidic residues" evidence="11">
    <location>
        <begin position="111"/>
        <end position="120"/>
    </location>
</feature>
<dbReference type="PANTHER" id="PTHR33909:SF1">
    <property type="entry name" value="SEC TRANSLOCON ACCESSORY COMPLEX SUBUNIT YAJC"/>
    <property type="match status" value="1"/>
</dbReference>
<evidence type="ECO:0000256" key="12">
    <source>
        <dbReference type="SAM" id="Phobius"/>
    </source>
</evidence>
<gene>
    <name evidence="13" type="primary">yajC</name>
    <name evidence="13" type="ORF">FRZ54_20705</name>
</gene>
<evidence type="ECO:0000256" key="10">
    <source>
        <dbReference type="ARBA" id="ARBA00023136"/>
    </source>
</evidence>
<comment type="subcellular location">
    <subcellularLocation>
        <location evidence="1">Cell membrane</location>
        <topology evidence="1">Single-pass membrane protein</topology>
    </subcellularLocation>
</comment>
<dbReference type="EMBL" id="CP042436">
    <property type="protein sequence ID" value="QEC64883.1"/>
    <property type="molecule type" value="Genomic_DNA"/>
</dbReference>
<keyword evidence="7" id="KW-0653">Protein transport</keyword>
<dbReference type="AlphaFoldDB" id="A0A5B8V234"/>
<evidence type="ECO:0000256" key="6">
    <source>
        <dbReference type="ARBA" id="ARBA00022692"/>
    </source>
</evidence>
<keyword evidence="14" id="KW-1185">Reference proteome</keyword>
<dbReference type="InterPro" id="IPR003849">
    <property type="entry name" value="Preprotein_translocase_YajC"/>
</dbReference>
<accession>A0A5B8V234</accession>
<keyword evidence="8 12" id="KW-1133">Transmembrane helix</keyword>
<sequence>MTTTILLQAAGATGGFASGQLITLVLIIVVFYFFMIRPQIKKQKDQKKYVQELKKGDKVVTTAGIHGRIADVAEATFLVETEGGGKIRFDKSAISLEASKALNTPPPAPKTDTKTEKAKA</sequence>
<evidence type="ECO:0000256" key="4">
    <source>
        <dbReference type="ARBA" id="ARBA00022448"/>
    </source>
</evidence>
<dbReference type="KEGG" id="mgin:FRZ54_20705"/>
<evidence type="ECO:0000256" key="11">
    <source>
        <dbReference type="SAM" id="MobiDB-lite"/>
    </source>
</evidence>
<dbReference type="Proteomes" id="UP000321479">
    <property type="component" value="Chromosome"/>
</dbReference>
<feature type="region of interest" description="Disordered" evidence="11">
    <location>
        <begin position="98"/>
        <end position="120"/>
    </location>
</feature>
<dbReference type="PRINTS" id="PR01853">
    <property type="entry name" value="YAJCTRNLCASE"/>
</dbReference>
<dbReference type="NCBIfam" id="TIGR00739">
    <property type="entry name" value="yajC"/>
    <property type="match status" value="1"/>
</dbReference>
<dbReference type="Pfam" id="PF02699">
    <property type="entry name" value="YajC"/>
    <property type="match status" value="1"/>
</dbReference>
<keyword evidence="4" id="KW-0813">Transport</keyword>